<dbReference type="Proteomes" id="UP000704068">
    <property type="component" value="Unassembled WGS sequence"/>
</dbReference>
<dbReference type="SUPFAM" id="SSF69572">
    <property type="entry name" value="Activating enzymes of the ubiquitin-like proteins"/>
    <property type="match status" value="1"/>
</dbReference>
<sequence length="261" mass="29747">MGKNVWKKRVRRLILRLVMETHQDTFLRSRLLLGRDFMQLLAQKRLIVFGIGGVGSWCVESLVRTGLSHITLVDFDRINHSNINRQAMATSITVGRNKVDVLKERLLEINPAAHIETFCETYSKANAHLFDLNQYDFVVDAIDSLSDKAELILQASRSKAYLISSMGAARKLDPGKIKVAEFWKVFGCPLAAALRRKFRHEKDFPAVKFPCVFSDEVLENKETLLNEERTNGSLMHITAGFGLRIAYLVIERLRQELSAEK</sequence>
<dbReference type="GO" id="GO:0008641">
    <property type="term" value="F:ubiquitin-like modifier activating enzyme activity"/>
    <property type="evidence" value="ECO:0007669"/>
    <property type="project" value="InterPro"/>
</dbReference>
<name>A0A929RX46_9BACT</name>
<organism evidence="2 3">
    <name type="scientific">Alloprevotella tannerae</name>
    <dbReference type="NCBI Taxonomy" id="76122"/>
    <lineage>
        <taxon>Bacteria</taxon>
        <taxon>Pseudomonadati</taxon>
        <taxon>Bacteroidota</taxon>
        <taxon>Bacteroidia</taxon>
        <taxon>Bacteroidales</taxon>
        <taxon>Prevotellaceae</taxon>
        <taxon>Alloprevotella</taxon>
    </lineage>
</organism>
<dbReference type="GO" id="GO:0061503">
    <property type="term" value="F:tRNA threonylcarbamoyladenosine dehydratase"/>
    <property type="evidence" value="ECO:0007669"/>
    <property type="project" value="TreeGrafter"/>
</dbReference>
<evidence type="ECO:0000313" key="3">
    <source>
        <dbReference type="Proteomes" id="UP000704068"/>
    </source>
</evidence>
<dbReference type="PANTHER" id="PTHR43267:SF1">
    <property type="entry name" value="TRNA THREONYLCARBAMOYLADENOSINE DEHYDRATASE"/>
    <property type="match status" value="1"/>
</dbReference>
<proteinExistence type="predicted"/>
<dbReference type="InterPro" id="IPR000594">
    <property type="entry name" value="ThiF_NAD_FAD-bd"/>
</dbReference>
<gene>
    <name evidence="2" type="ORF">HXK21_07765</name>
</gene>
<dbReference type="GO" id="GO:0061504">
    <property type="term" value="P:cyclic threonylcarbamoyladenosine biosynthetic process"/>
    <property type="evidence" value="ECO:0007669"/>
    <property type="project" value="TreeGrafter"/>
</dbReference>
<evidence type="ECO:0000313" key="2">
    <source>
        <dbReference type="EMBL" id="MBF0970920.1"/>
    </source>
</evidence>
<accession>A0A929RX46</accession>
<dbReference type="CDD" id="cd00755">
    <property type="entry name" value="YgdL_like"/>
    <property type="match status" value="1"/>
</dbReference>
<dbReference type="EMBL" id="JABZGR010000029">
    <property type="protein sequence ID" value="MBF0970920.1"/>
    <property type="molecule type" value="Genomic_DNA"/>
</dbReference>
<dbReference type="PANTHER" id="PTHR43267">
    <property type="entry name" value="TRNA THREONYLCARBAMOYLADENOSINE DEHYDRATASE"/>
    <property type="match status" value="1"/>
</dbReference>
<feature type="domain" description="THIF-type NAD/FAD binding fold" evidence="1">
    <location>
        <begin position="32"/>
        <end position="169"/>
    </location>
</feature>
<dbReference type="Pfam" id="PF00899">
    <property type="entry name" value="ThiF"/>
    <property type="match status" value="1"/>
</dbReference>
<comment type="caution">
    <text evidence="2">The sequence shown here is derived from an EMBL/GenBank/DDBJ whole genome shotgun (WGS) entry which is preliminary data.</text>
</comment>
<dbReference type="AlphaFoldDB" id="A0A929RX46"/>
<dbReference type="InterPro" id="IPR045886">
    <property type="entry name" value="ThiF/MoeB/HesA"/>
</dbReference>
<protein>
    <submittedName>
        <fullName evidence="2">tRNA threonylcarbamoyladenosine dehydratase</fullName>
    </submittedName>
</protein>
<dbReference type="InterPro" id="IPR035985">
    <property type="entry name" value="Ubiquitin-activating_enz"/>
</dbReference>
<reference evidence="2" key="1">
    <citation type="submission" date="2020-04" db="EMBL/GenBank/DDBJ databases">
        <title>Deep metagenomics examines the oral microbiome during advanced dental caries in children, revealing novel taxa and co-occurrences with host molecules.</title>
        <authorList>
            <person name="Baker J.L."/>
            <person name="Morton J.T."/>
            <person name="Dinis M."/>
            <person name="Alvarez R."/>
            <person name="Tran N.C."/>
            <person name="Knight R."/>
            <person name="Edlund A."/>
        </authorList>
    </citation>
    <scope>NUCLEOTIDE SEQUENCE</scope>
    <source>
        <strain evidence="2">JCVI_34_bin.1</strain>
    </source>
</reference>
<evidence type="ECO:0000259" key="1">
    <source>
        <dbReference type="Pfam" id="PF00899"/>
    </source>
</evidence>
<dbReference type="Gene3D" id="3.40.50.720">
    <property type="entry name" value="NAD(P)-binding Rossmann-like Domain"/>
    <property type="match status" value="1"/>
</dbReference>